<dbReference type="RefSeq" id="WP_231333848.1">
    <property type="nucleotide sequence ID" value="NZ_CP059572.1"/>
</dbReference>
<dbReference type="EMBL" id="CP059572">
    <property type="protein sequence ID" value="QXJ20746.1"/>
    <property type="molecule type" value="Genomic_DNA"/>
</dbReference>
<dbReference type="InterPro" id="IPR004352">
    <property type="entry name" value="GH114_TIM-barrel"/>
</dbReference>
<organism evidence="4 5">
    <name type="scientific">Actinomadura graeca</name>
    <dbReference type="NCBI Taxonomy" id="2750812"/>
    <lineage>
        <taxon>Bacteria</taxon>
        <taxon>Bacillati</taxon>
        <taxon>Actinomycetota</taxon>
        <taxon>Actinomycetes</taxon>
        <taxon>Streptosporangiales</taxon>
        <taxon>Thermomonosporaceae</taxon>
        <taxon>Actinomadura</taxon>
    </lineage>
</organism>
<keyword evidence="5" id="KW-1185">Reference proteome</keyword>
<feature type="compositionally biased region" description="Low complexity" evidence="1">
    <location>
        <begin position="40"/>
        <end position="49"/>
    </location>
</feature>
<protein>
    <submittedName>
        <fullName evidence="4">Endo alpha-1,4 polygalactosaminidase</fullName>
    </submittedName>
</protein>
<keyword evidence="2" id="KW-0732">Signal</keyword>
<name>A0ABX8QPY0_9ACTN</name>
<dbReference type="PROSITE" id="PS51257">
    <property type="entry name" value="PROKAR_LIPOPROTEIN"/>
    <property type="match status" value="1"/>
</dbReference>
<dbReference type="SUPFAM" id="SSF51445">
    <property type="entry name" value="(Trans)glycosidases"/>
    <property type="match status" value="1"/>
</dbReference>
<evidence type="ECO:0000313" key="5">
    <source>
        <dbReference type="Proteomes" id="UP001049518"/>
    </source>
</evidence>
<dbReference type="PANTHER" id="PTHR35273">
    <property type="entry name" value="ALPHA-1,4 POLYGALACTOSAMINIDASE, PUTATIVE (AFU_ORTHOLOGUE AFUA_3G07890)-RELATED"/>
    <property type="match status" value="1"/>
</dbReference>
<dbReference type="Proteomes" id="UP001049518">
    <property type="component" value="Chromosome"/>
</dbReference>
<feature type="region of interest" description="Disordered" evidence="1">
    <location>
        <begin position="20"/>
        <end position="67"/>
    </location>
</feature>
<evidence type="ECO:0000256" key="1">
    <source>
        <dbReference type="SAM" id="MobiDB-lite"/>
    </source>
</evidence>
<evidence type="ECO:0000256" key="2">
    <source>
        <dbReference type="SAM" id="SignalP"/>
    </source>
</evidence>
<reference evidence="4" key="1">
    <citation type="submission" date="2020-07" db="EMBL/GenBank/DDBJ databases">
        <authorList>
            <person name="Tarantini F.S."/>
            <person name="Hong K.W."/>
            <person name="Chan K.G."/>
        </authorList>
    </citation>
    <scope>NUCLEOTIDE SEQUENCE</scope>
    <source>
        <strain evidence="4">32-07</strain>
    </source>
</reference>
<feature type="domain" description="Glycoside-hydrolase family GH114 TIM-barrel" evidence="3">
    <location>
        <begin position="70"/>
        <end position="330"/>
    </location>
</feature>
<sequence length="345" mass="37269">MAKVAAVVGLLLVAGVAACSDGSDQSGPTRSPSARPPSTPATSASATPAKPSPKPSATPRSRWKPAVGSRWQYQLSGNPAFRATGGVNVDICERPHGGGACVRPQVFDIDLYADGSASGNNSTPNTAAVKAIHARGAKAICYVDAGSVEKGRPDYREYLEWHNSHGGSLIGKAYPGFPDENFANINNDRGQRDFVLRMQEARVRKCAQAGFDGVEFDVVNSHEEKPQTTGWSVTPRTQLVFNRALADMAHRHGLAAGLKNNLRQIPELLSSFDFAINEECWEYRECGLLRPFIRAGKPVFGVEYNRSRDGGDPLAFCREASAMRLSTIKKGEDYALGDKPYTPCR</sequence>
<evidence type="ECO:0000259" key="3">
    <source>
        <dbReference type="Pfam" id="PF03537"/>
    </source>
</evidence>
<dbReference type="PANTHER" id="PTHR35273:SF2">
    <property type="entry name" value="ALPHA-GALACTOSIDASE"/>
    <property type="match status" value="1"/>
</dbReference>
<dbReference type="InterPro" id="IPR017853">
    <property type="entry name" value="GH"/>
</dbReference>
<dbReference type="InterPro" id="IPR013785">
    <property type="entry name" value="Aldolase_TIM"/>
</dbReference>
<gene>
    <name evidence="4" type="ORF">AGRA3207_001514</name>
</gene>
<feature type="chain" id="PRO_5046759542" evidence="2">
    <location>
        <begin position="20"/>
        <end position="345"/>
    </location>
</feature>
<proteinExistence type="predicted"/>
<dbReference type="Gene3D" id="3.20.20.70">
    <property type="entry name" value="Aldolase class I"/>
    <property type="match status" value="1"/>
</dbReference>
<evidence type="ECO:0000313" key="4">
    <source>
        <dbReference type="EMBL" id="QXJ20746.1"/>
    </source>
</evidence>
<accession>A0ABX8QPY0</accession>
<feature type="signal peptide" evidence="2">
    <location>
        <begin position="1"/>
        <end position="19"/>
    </location>
</feature>
<dbReference type="Pfam" id="PF03537">
    <property type="entry name" value="Glyco_hydro_114"/>
    <property type="match status" value="1"/>
</dbReference>